<feature type="transmembrane region" description="Helical" evidence="7">
    <location>
        <begin position="52"/>
        <end position="73"/>
    </location>
</feature>
<evidence type="ECO:0000256" key="5">
    <source>
        <dbReference type="ARBA" id="ARBA00022989"/>
    </source>
</evidence>
<gene>
    <name evidence="8" type="ordered locus">SYNW1452</name>
</gene>
<evidence type="ECO:0000256" key="7">
    <source>
        <dbReference type="SAM" id="Phobius"/>
    </source>
</evidence>
<keyword evidence="9" id="KW-1185">Reference proteome</keyword>
<evidence type="ECO:0000256" key="2">
    <source>
        <dbReference type="ARBA" id="ARBA00006679"/>
    </source>
</evidence>
<dbReference type="eggNOG" id="COG2259">
    <property type="taxonomic scope" value="Bacteria"/>
</dbReference>
<reference evidence="8 9" key="1">
    <citation type="journal article" date="2003" name="Nature">
        <title>The genome of a motile marine Synechococcus.</title>
        <authorList>
            <person name="Palenik B."/>
            <person name="Brahamsha B."/>
            <person name="Larimer F."/>
            <person name="Land M."/>
            <person name="Hauser L."/>
            <person name="Chain P."/>
            <person name="Lamerdin J."/>
            <person name="Regala W."/>
            <person name="Allen E.A."/>
            <person name="McCarren J."/>
            <person name="Paulsen I."/>
            <person name="Dufresne A."/>
            <person name="Partensky F."/>
            <person name="Webb E."/>
            <person name="Waterbury J."/>
        </authorList>
    </citation>
    <scope>NUCLEOTIDE SEQUENCE [LARGE SCALE GENOMIC DNA]</scope>
    <source>
        <strain evidence="8 9">WH8102</strain>
    </source>
</reference>
<dbReference type="InterPro" id="IPR051907">
    <property type="entry name" value="DoxX-like_oxidoreductase"/>
</dbReference>
<organism evidence="8 9">
    <name type="scientific">Parasynechococcus marenigrum (strain WH8102)</name>
    <dbReference type="NCBI Taxonomy" id="84588"/>
    <lineage>
        <taxon>Bacteria</taxon>
        <taxon>Bacillati</taxon>
        <taxon>Cyanobacteriota</taxon>
        <taxon>Cyanophyceae</taxon>
        <taxon>Synechococcales</taxon>
        <taxon>Prochlorococcaceae</taxon>
        <taxon>Parasynechococcus</taxon>
        <taxon>Parasynechococcus marenigrum</taxon>
    </lineage>
</organism>
<dbReference type="STRING" id="84588.SYNW1452"/>
<sequence>MIRLVLTRAIAADLGLLLLRVFTGSLLIHHGYEKLANIENFADAFVRPLHLPFPILLSYVAAFSEVIGSWLLITGLLTRMGAMAIAGTITVAIYHAIVTAGFNIYLLELLGLYFAAAVAVLACGPGLFSIDELIARRFDTPAADPKETLEALAAKTSAMTEAAATR</sequence>
<evidence type="ECO:0000256" key="4">
    <source>
        <dbReference type="ARBA" id="ARBA00022692"/>
    </source>
</evidence>
<evidence type="ECO:0000256" key="3">
    <source>
        <dbReference type="ARBA" id="ARBA00022475"/>
    </source>
</evidence>
<protein>
    <submittedName>
        <fullName evidence="8">Predicted membrane protein (COG2259)</fullName>
    </submittedName>
</protein>
<accession>Q7U687</accession>
<keyword evidence="6 7" id="KW-0472">Membrane</keyword>
<evidence type="ECO:0000256" key="6">
    <source>
        <dbReference type="ARBA" id="ARBA00023136"/>
    </source>
</evidence>
<evidence type="ECO:0000256" key="1">
    <source>
        <dbReference type="ARBA" id="ARBA00004651"/>
    </source>
</evidence>
<feature type="transmembrane region" description="Helical" evidence="7">
    <location>
        <begin position="85"/>
        <end position="106"/>
    </location>
</feature>
<dbReference type="Pfam" id="PF07681">
    <property type="entry name" value="DoxX"/>
    <property type="match status" value="1"/>
</dbReference>
<feature type="transmembrane region" description="Helical" evidence="7">
    <location>
        <begin position="112"/>
        <end position="130"/>
    </location>
</feature>
<dbReference type="EMBL" id="BX569693">
    <property type="protein sequence ID" value="CAE07967.1"/>
    <property type="molecule type" value="Genomic_DNA"/>
</dbReference>
<comment type="subcellular location">
    <subcellularLocation>
        <location evidence="1">Cell membrane</location>
        <topology evidence="1">Multi-pass membrane protein</topology>
    </subcellularLocation>
</comment>
<keyword evidence="4 7" id="KW-0812">Transmembrane</keyword>
<dbReference type="PANTHER" id="PTHR33452">
    <property type="entry name" value="OXIDOREDUCTASE CATD-RELATED"/>
    <property type="match status" value="1"/>
</dbReference>
<dbReference type="AlphaFoldDB" id="Q7U687"/>
<evidence type="ECO:0000313" key="8">
    <source>
        <dbReference type="EMBL" id="CAE07967.1"/>
    </source>
</evidence>
<keyword evidence="3" id="KW-1003">Cell membrane</keyword>
<dbReference type="Proteomes" id="UP000001422">
    <property type="component" value="Chromosome"/>
</dbReference>
<dbReference type="HOGENOM" id="CLU_058421_6_1_3"/>
<proteinExistence type="inferred from homology"/>
<dbReference type="KEGG" id="syw:SYNW1452"/>
<dbReference type="PANTHER" id="PTHR33452:SF1">
    <property type="entry name" value="INNER MEMBRANE PROTEIN YPHA-RELATED"/>
    <property type="match status" value="1"/>
</dbReference>
<keyword evidence="5 7" id="KW-1133">Transmembrane helix</keyword>
<dbReference type="InterPro" id="IPR032808">
    <property type="entry name" value="DoxX"/>
</dbReference>
<evidence type="ECO:0000313" key="9">
    <source>
        <dbReference type="Proteomes" id="UP000001422"/>
    </source>
</evidence>
<dbReference type="RefSeq" id="WP_011128316.1">
    <property type="nucleotide sequence ID" value="NC_005070.1"/>
</dbReference>
<comment type="similarity">
    <text evidence="2">Belongs to the DoxX family.</text>
</comment>
<dbReference type="GO" id="GO:0005886">
    <property type="term" value="C:plasma membrane"/>
    <property type="evidence" value="ECO:0007669"/>
    <property type="project" value="UniProtKB-SubCell"/>
</dbReference>
<feature type="transmembrane region" description="Helical" evidence="7">
    <location>
        <begin position="12"/>
        <end position="32"/>
    </location>
</feature>
<name>Q7U687_PARMW</name>